<evidence type="ECO:0000313" key="2">
    <source>
        <dbReference type="EMBL" id="AQY22711.1"/>
    </source>
</evidence>
<dbReference type="AlphaFoldDB" id="A0A1S7DUH1"/>
<organism evidence="2 3">
    <name type="scientific">Riemerella anatipestifer</name>
    <name type="common">Moraxella anatipestifer</name>
    <dbReference type="NCBI Taxonomy" id="34085"/>
    <lineage>
        <taxon>Bacteria</taxon>
        <taxon>Pseudomonadati</taxon>
        <taxon>Bacteroidota</taxon>
        <taxon>Flavobacteriia</taxon>
        <taxon>Flavobacteriales</taxon>
        <taxon>Weeksellaceae</taxon>
        <taxon>Riemerella</taxon>
    </lineage>
</organism>
<dbReference type="EMBL" id="CP011859">
    <property type="protein sequence ID" value="AQY22711.1"/>
    <property type="molecule type" value="Genomic_DNA"/>
</dbReference>
<keyword evidence="2" id="KW-0645">Protease</keyword>
<dbReference type="GO" id="GO:0008233">
    <property type="term" value="F:peptidase activity"/>
    <property type="evidence" value="ECO:0007669"/>
    <property type="project" value="UniProtKB-KW"/>
</dbReference>
<dbReference type="InterPro" id="IPR014719">
    <property type="entry name" value="Ribosomal_bL12_C/ClpS-like"/>
</dbReference>
<feature type="domain" description="Adaptor protein ClpS core" evidence="1">
    <location>
        <begin position="24"/>
        <end position="87"/>
    </location>
</feature>
<dbReference type="Gene3D" id="3.30.1390.10">
    <property type="match status" value="1"/>
</dbReference>
<accession>A0A1S7DUH1</accession>
<proteinExistence type="predicted"/>
<dbReference type="SUPFAM" id="SSF54736">
    <property type="entry name" value="ClpS-like"/>
    <property type="match status" value="1"/>
</dbReference>
<gene>
    <name evidence="2" type="primary">clpS</name>
    <name evidence="2" type="ORF">AB406_1769</name>
</gene>
<sequence>MKMVFQNIPNRENEEEVSVLSSTEAKHKLVLHNDDFNTFDFVIESLMEVCAHTLEQAEQCTFLVHYKGKCTVKTGDLELIQPMHKKLLLRGLSSEII</sequence>
<dbReference type="GO" id="GO:0006508">
    <property type="term" value="P:proteolysis"/>
    <property type="evidence" value="ECO:0007669"/>
    <property type="project" value="UniProtKB-KW"/>
</dbReference>
<reference evidence="2 3" key="1">
    <citation type="submission" date="2015-06" db="EMBL/GenBank/DDBJ databases">
        <title>R. anatipestifer strain HXb2 is the most virulent strain so far, and the genome sequence would help us uncover the pathogenesis.</title>
        <authorList>
            <person name="Hu Q."/>
            <person name="Qi J."/>
            <person name="Bo H."/>
            <person name="Liu G."/>
            <person name="Tao M."/>
            <person name="Ding Y."/>
            <person name="Xue Y."/>
        </authorList>
    </citation>
    <scope>NUCLEOTIDE SEQUENCE [LARGE SCALE GENOMIC DNA]</scope>
    <source>
        <strain evidence="2 3">HXb2</strain>
    </source>
</reference>
<dbReference type="Proteomes" id="UP000189883">
    <property type="component" value="Chromosome"/>
</dbReference>
<protein>
    <submittedName>
        <fullName evidence="2">ATP-dependent Clp protease adapter protein ClpS</fullName>
    </submittedName>
</protein>
<dbReference type="GO" id="GO:0030163">
    <property type="term" value="P:protein catabolic process"/>
    <property type="evidence" value="ECO:0007669"/>
    <property type="project" value="InterPro"/>
</dbReference>
<name>A0A1S7DUH1_RIEAN</name>
<evidence type="ECO:0000313" key="3">
    <source>
        <dbReference type="Proteomes" id="UP000189883"/>
    </source>
</evidence>
<keyword evidence="2" id="KW-0378">Hydrolase</keyword>
<evidence type="ECO:0000259" key="1">
    <source>
        <dbReference type="Pfam" id="PF02617"/>
    </source>
</evidence>
<dbReference type="Pfam" id="PF02617">
    <property type="entry name" value="ClpS"/>
    <property type="match status" value="1"/>
</dbReference>
<dbReference type="InterPro" id="IPR003769">
    <property type="entry name" value="ClpS_core"/>
</dbReference>